<evidence type="ECO:0000256" key="3">
    <source>
        <dbReference type="ARBA" id="ARBA00022692"/>
    </source>
</evidence>
<feature type="transmembrane region" description="Helical" evidence="7">
    <location>
        <begin position="88"/>
        <end position="104"/>
    </location>
</feature>
<dbReference type="GO" id="GO:0016020">
    <property type="term" value="C:membrane"/>
    <property type="evidence" value="ECO:0007669"/>
    <property type="project" value="UniProtKB-SubCell"/>
</dbReference>
<dbReference type="EMBL" id="CADIJZ010000021">
    <property type="protein sequence ID" value="CAB3721857.1"/>
    <property type="molecule type" value="Genomic_DNA"/>
</dbReference>
<dbReference type="InterPro" id="IPR020846">
    <property type="entry name" value="MFS_dom"/>
</dbReference>
<feature type="transmembrane region" description="Helical" evidence="7">
    <location>
        <begin position="207"/>
        <end position="225"/>
    </location>
</feature>
<accession>A0A6J5C2N0</accession>
<evidence type="ECO:0000256" key="6">
    <source>
        <dbReference type="SAM" id="MobiDB-lite"/>
    </source>
</evidence>
<feature type="transmembrane region" description="Helical" evidence="7">
    <location>
        <begin position="57"/>
        <end position="76"/>
    </location>
</feature>
<feature type="region of interest" description="Disordered" evidence="6">
    <location>
        <begin position="472"/>
        <end position="492"/>
    </location>
</feature>
<feature type="transmembrane region" description="Helical" evidence="7">
    <location>
        <begin position="110"/>
        <end position="133"/>
    </location>
</feature>
<keyword evidence="2" id="KW-0813">Transport</keyword>
<evidence type="ECO:0000256" key="5">
    <source>
        <dbReference type="ARBA" id="ARBA00023136"/>
    </source>
</evidence>
<feature type="transmembrane region" description="Helical" evidence="7">
    <location>
        <begin position="145"/>
        <end position="171"/>
    </location>
</feature>
<dbReference type="SUPFAM" id="SSF103473">
    <property type="entry name" value="MFS general substrate transporter"/>
    <property type="match status" value="1"/>
</dbReference>
<feature type="transmembrane region" description="Helical" evidence="7">
    <location>
        <begin position="22"/>
        <end position="45"/>
    </location>
</feature>
<dbReference type="GO" id="GO:0022857">
    <property type="term" value="F:transmembrane transporter activity"/>
    <property type="evidence" value="ECO:0007669"/>
    <property type="project" value="InterPro"/>
</dbReference>
<feature type="transmembrane region" description="Helical" evidence="7">
    <location>
        <begin position="237"/>
        <end position="253"/>
    </location>
</feature>
<proteinExistence type="predicted"/>
<evidence type="ECO:0000256" key="7">
    <source>
        <dbReference type="SAM" id="Phobius"/>
    </source>
</evidence>
<dbReference type="PROSITE" id="PS50850">
    <property type="entry name" value="MFS"/>
    <property type="match status" value="1"/>
</dbReference>
<dbReference type="Gene3D" id="1.20.1720.10">
    <property type="entry name" value="Multidrug resistance protein D"/>
    <property type="match status" value="1"/>
</dbReference>
<name>A0A6J5C2N0_9BURK</name>
<comment type="subcellular location">
    <subcellularLocation>
        <location evidence="1">Membrane</location>
        <topology evidence="1">Multi-pass membrane protein</topology>
    </subcellularLocation>
</comment>
<feature type="transmembrane region" description="Helical" evidence="7">
    <location>
        <begin position="405"/>
        <end position="425"/>
    </location>
</feature>
<evidence type="ECO:0000256" key="1">
    <source>
        <dbReference type="ARBA" id="ARBA00004141"/>
    </source>
</evidence>
<dbReference type="Proteomes" id="UP000494205">
    <property type="component" value="Unassembled WGS sequence"/>
</dbReference>
<dbReference type="InterPro" id="IPR036259">
    <property type="entry name" value="MFS_trans_sf"/>
</dbReference>
<evidence type="ECO:0000256" key="2">
    <source>
        <dbReference type="ARBA" id="ARBA00022448"/>
    </source>
</evidence>
<feature type="transmembrane region" description="Helical" evidence="7">
    <location>
        <begin position="177"/>
        <end position="195"/>
    </location>
</feature>
<dbReference type="AlphaFoldDB" id="A0A6J5C2N0"/>
<evidence type="ECO:0000313" key="9">
    <source>
        <dbReference type="EMBL" id="CAB3721857.1"/>
    </source>
</evidence>
<dbReference type="Gene3D" id="1.20.1250.20">
    <property type="entry name" value="MFS general substrate transporter like domains"/>
    <property type="match status" value="1"/>
</dbReference>
<feature type="transmembrane region" description="Helical" evidence="7">
    <location>
        <begin position="315"/>
        <end position="334"/>
    </location>
</feature>
<keyword evidence="4 7" id="KW-1133">Transmembrane helix</keyword>
<reference evidence="9 10" key="1">
    <citation type="submission" date="2020-04" db="EMBL/GenBank/DDBJ databases">
        <authorList>
            <person name="De Canck E."/>
        </authorList>
    </citation>
    <scope>NUCLEOTIDE SEQUENCE [LARGE SCALE GENOMIC DNA]</scope>
    <source>
        <strain evidence="9 10">LMG 27174</strain>
    </source>
</reference>
<evidence type="ECO:0000313" key="10">
    <source>
        <dbReference type="Proteomes" id="UP000494205"/>
    </source>
</evidence>
<dbReference type="PANTHER" id="PTHR42718">
    <property type="entry name" value="MAJOR FACILITATOR SUPERFAMILY MULTIDRUG TRANSPORTER MFSC"/>
    <property type="match status" value="1"/>
</dbReference>
<gene>
    <name evidence="9" type="ORF">LMG27174_05035</name>
</gene>
<feature type="transmembrane region" description="Helical" evidence="7">
    <location>
        <begin position="445"/>
        <end position="467"/>
    </location>
</feature>
<feature type="transmembrane region" description="Helical" evidence="7">
    <location>
        <begin position="346"/>
        <end position="364"/>
    </location>
</feature>
<evidence type="ECO:0000256" key="4">
    <source>
        <dbReference type="ARBA" id="ARBA00022989"/>
    </source>
</evidence>
<feature type="transmembrane region" description="Helical" evidence="7">
    <location>
        <begin position="370"/>
        <end position="393"/>
    </location>
</feature>
<dbReference type="InterPro" id="IPR011701">
    <property type="entry name" value="MFS"/>
</dbReference>
<evidence type="ECO:0000259" key="8">
    <source>
        <dbReference type="PROSITE" id="PS50850"/>
    </source>
</evidence>
<feature type="domain" description="Major facilitator superfamily (MFS) profile" evidence="8">
    <location>
        <begin position="23"/>
        <end position="472"/>
    </location>
</feature>
<dbReference type="Pfam" id="PF07690">
    <property type="entry name" value="MFS_1"/>
    <property type="match status" value="1"/>
</dbReference>
<dbReference type="RefSeq" id="WP_244201331.1">
    <property type="nucleotide sequence ID" value="NZ_CADIJZ010000021.1"/>
</dbReference>
<organism evidence="9 10">
    <name type="scientific">Paraburkholderia rhynchosiae</name>
    <dbReference type="NCBI Taxonomy" id="487049"/>
    <lineage>
        <taxon>Bacteria</taxon>
        <taxon>Pseudomonadati</taxon>
        <taxon>Pseudomonadota</taxon>
        <taxon>Betaproteobacteria</taxon>
        <taxon>Burkholderiales</taxon>
        <taxon>Burkholderiaceae</taxon>
        <taxon>Paraburkholderia</taxon>
    </lineage>
</organism>
<dbReference type="PANTHER" id="PTHR42718:SF9">
    <property type="entry name" value="MAJOR FACILITATOR SUPERFAMILY MULTIDRUG TRANSPORTER MFSC"/>
    <property type="match status" value="1"/>
</dbReference>
<keyword evidence="5 7" id="KW-0472">Membrane</keyword>
<feature type="transmembrane region" description="Helical" evidence="7">
    <location>
        <begin position="274"/>
        <end position="295"/>
    </location>
</feature>
<keyword evidence="3 7" id="KW-0812">Transmembrane</keyword>
<protein>
    <recommendedName>
        <fullName evidence="8">Major facilitator superfamily (MFS) profile domain-containing protein</fullName>
    </recommendedName>
</protein>
<sequence>MHADATPQSLPRAPLTGGTRRWFMVAVLMSAVAASSGITVIYTMLVTLYRVFPGSASVGWTVTAYWLGAAIFAAICGRLGDLLGYRRVLLIVLVVAAAGGAVAACAQSIAVLIAGCAMQSIASGITPLSMGLVRENLSSRQIPSAVGLISAAGMVSAGLIYICAGVVVDHYSWQGGFWLKVALCALTITAVRLWVPQSSCRASERINFVRGLAFAPALCAILFAVQQIHAWGLMDPRIWGILIASLVVLWLWARDQRRVTNPLIDIRILAKRQVILANVCMMCIAIGAMQLGQVFSLLLQQPAWTHAGFGLTATQAGLLMFTINSVAMIASPWSGRIAARYEARRAALIGMGMLVMSWTGLIVLRSNLLLFVPGAMLCSFGLAFAHTAVYNLIIEASPAEQTGEATGLLYVFFSCFFAVGAQAVFTLLQGASVNEGGASFPAAQSYVAVFAYVAGSALAGLAIAYVLPRRRGPGRQSRALDSARVSGPARVR</sequence>